<dbReference type="InterPro" id="IPR053341">
    <property type="entry name" value="Oxidative_stress_globin-like"/>
</dbReference>
<keyword evidence="1" id="KW-0408">Iron</keyword>
<keyword evidence="1" id="KW-0349">Heme</keyword>
<name>A0AAN5DH19_9BILA</name>
<dbReference type="EMBL" id="BTRK01000006">
    <property type="protein sequence ID" value="GMR62831.1"/>
    <property type="molecule type" value="Genomic_DNA"/>
</dbReference>
<dbReference type="Proteomes" id="UP001328107">
    <property type="component" value="Unassembled WGS sequence"/>
</dbReference>
<evidence type="ECO:0000313" key="3">
    <source>
        <dbReference type="EMBL" id="GMR62831.1"/>
    </source>
</evidence>
<keyword evidence="1" id="KW-0813">Transport</keyword>
<dbReference type="GO" id="GO:0005344">
    <property type="term" value="F:oxygen carrier activity"/>
    <property type="evidence" value="ECO:0007669"/>
    <property type="project" value="UniProtKB-KW"/>
</dbReference>
<dbReference type="Pfam" id="PF00042">
    <property type="entry name" value="Globin"/>
    <property type="match status" value="1"/>
</dbReference>
<dbReference type="InterPro" id="IPR044399">
    <property type="entry name" value="Mb-like_M"/>
</dbReference>
<accession>A0AAN5DH19</accession>
<feature type="domain" description="Globin" evidence="2">
    <location>
        <begin position="43"/>
        <end position="116"/>
    </location>
</feature>
<protein>
    <recommendedName>
        <fullName evidence="2">Globin domain-containing protein</fullName>
    </recommendedName>
</protein>
<comment type="caution">
    <text evidence="3">The sequence shown here is derived from an EMBL/GenBank/DDBJ whole genome shotgun (WGS) entry which is preliminary data.</text>
</comment>
<dbReference type="PANTHER" id="PTHR47768">
    <property type="entry name" value="GLOBIN RELATED-RELATED"/>
    <property type="match status" value="1"/>
</dbReference>
<evidence type="ECO:0000313" key="4">
    <source>
        <dbReference type="Proteomes" id="UP001328107"/>
    </source>
</evidence>
<proteinExistence type="inferred from homology"/>
<feature type="non-terminal residue" evidence="3">
    <location>
        <position position="1"/>
    </location>
</feature>
<dbReference type="InterPro" id="IPR012292">
    <property type="entry name" value="Globin/Proto"/>
</dbReference>
<organism evidence="3 4">
    <name type="scientific">Pristionchus mayeri</name>
    <dbReference type="NCBI Taxonomy" id="1317129"/>
    <lineage>
        <taxon>Eukaryota</taxon>
        <taxon>Metazoa</taxon>
        <taxon>Ecdysozoa</taxon>
        <taxon>Nematoda</taxon>
        <taxon>Chromadorea</taxon>
        <taxon>Rhabditida</taxon>
        <taxon>Rhabditina</taxon>
        <taxon>Diplogasteromorpha</taxon>
        <taxon>Diplogasteroidea</taxon>
        <taxon>Neodiplogasteridae</taxon>
        <taxon>Pristionchus</taxon>
    </lineage>
</organism>
<dbReference type="AlphaFoldDB" id="A0AAN5DH19"/>
<reference evidence="4" key="1">
    <citation type="submission" date="2022-10" db="EMBL/GenBank/DDBJ databases">
        <title>Genome assembly of Pristionchus species.</title>
        <authorList>
            <person name="Yoshida K."/>
            <person name="Sommer R.J."/>
        </authorList>
    </citation>
    <scope>NUCLEOTIDE SEQUENCE [LARGE SCALE GENOMIC DNA]</scope>
    <source>
        <strain evidence="4">RS5460</strain>
    </source>
</reference>
<dbReference type="PANTHER" id="PTHR47768:SF1">
    <property type="entry name" value="GLOBIN FAMILY PROFILE DOMAIN-CONTAINING PROTEIN"/>
    <property type="match status" value="1"/>
</dbReference>
<evidence type="ECO:0000259" key="2">
    <source>
        <dbReference type="Pfam" id="PF00042"/>
    </source>
</evidence>
<dbReference type="CDD" id="cd01040">
    <property type="entry name" value="Mb-like"/>
    <property type="match status" value="1"/>
</dbReference>
<sequence>DWNSNPQDMDLLYNTWSDDFETLFTVGSRIYLSAFEGSDGAACKSLFPWIAKYEKEGRNYAEQNEFRIQALRLVQTISKVVDNISDTSKLEKMLYNVGKRHIEYLPRGLCPRYWHVMQ</sequence>
<dbReference type="Gene3D" id="1.10.490.10">
    <property type="entry name" value="Globins"/>
    <property type="match status" value="1"/>
</dbReference>
<feature type="non-terminal residue" evidence="3">
    <location>
        <position position="118"/>
    </location>
</feature>
<dbReference type="SUPFAM" id="SSF46458">
    <property type="entry name" value="Globin-like"/>
    <property type="match status" value="1"/>
</dbReference>
<gene>
    <name evidence="3" type="ORF">PMAYCL1PPCAC_33026</name>
</gene>
<keyword evidence="1" id="KW-0561">Oxygen transport</keyword>
<dbReference type="InterPro" id="IPR000971">
    <property type="entry name" value="Globin"/>
</dbReference>
<dbReference type="InterPro" id="IPR009050">
    <property type="entry name" value="Globin-like_sf"/>
</dbReference>
<dbReference type="GO" id="GO:0019825">
    <property type="term" value="F:oxygen binding"/>
    <property type="evidence" value="ECO:0007669"/>
    <property type="project" value="InterPro"/>
</dbReference>
<evidence type="ECO:0000256" key="1">
    <source>
        <dbReference type="RuleBase" id="RU000356"/>
    </source>
</evidence>
<keyword evidence="1" id="KW-0479">Metal-binding</keyword>
<dbReference type="GO" id="GO:0020037">
    <property type="term" value="F:heme binding"/>
    <property type="evidence" value="ECO:0007669"/>
    <property type="project" value="InterPro"/>
</dbReference>
<keyword evidence="4" id="KW-1185">Reference proteome</keyword>
<comment type="similarity">
    <text evidence="1">Belongs to the globin family.</text>
</comment>